<feature type="compositionally biased region" description="Low complexity" evidence="1">
    <location>
        <begin position="34"/>
        <end position="47"/>
    </location>
</feature>
<dbReference type="Proteomes" id="UP001183648">
    <property type="component" value="Unassembled WGS sequence"/>
</dbReference>
<protein>
    <recommendedName>
        <fullName evidence="5">PsbP C-terminal domain-containing protein</fullName>
    </recommendedName>
</protein>
<keyword evidence="4" id="KW-1185">Reference proteome</keyword>
<keyword evidence="2" id="KW-0732">Signal</keyword>
<comment type="caution">
    <text evidence="3">The sequence shown here is derived from an EMBL/GenBank/DDBJ whole genome shotgun (WGS) entry which is preliminary data.</text>
</comment>
<name>A0ABU2BXH5_9ACTN</name>
<dbReference type="EMBL" id="JAVDYG010000001">
    <property type="protein sequence ID" value="MDR7363105.1"/>
    <property type="molecule type" value="Genomic_DNA"/>
</dbReference>
<reference evidence="3 4" key="1">
    <citation type="submission" date="2023-07" db="EMBL/GenBank/DDBJ databases">
        <title>Sequencing the genomes of 1000 actinobacteria strains.</title>
        <authorList>
            <person name="Klenk H.-P."/>
        </authorList>
    </citation>
    <scope>NUCLEOTIDE SEQUENCE [LARGE SCALE GENOMIC DNA]</scope>
    <source>
        <strain evidence="3 4">DSM 19426</strain>
    </source>
</reference>
<sequence>MTARPRTPARRATSAALPFVLSALVLSGCGVLGSTSAEPSTTPSPTEQALPAGNPTDGLDVQGTGYSLTTPPGWEETTDEVQQRYHQVDASAGDTAVTGGFADNVNVIVSDKRRIKSQQKAERILARELRLVGRRVEVQEPGELDGEVAYHATARLKVGHLKVRTSQYFAKHGRTWYLVTFSYGPQTDEESEAEEVQSMLDSWQWSD</sequence>
<dbReference type="PROSITE" id="PS51257">
    <property type="entry name" value="PROKAR_LIPOPROTEIN"/>
    <property type="match status" value="1"/>
</dbReference>
<evidence type="ECO:0000313" key="4">
    <source>
        <dbReference type="Proteomes" id="UP001183648"/>
    </source>
</evidence>
<feature type="region of interest" description="Disordered" evidence="1">
    <location>
        <begin position="33"/>
        <end position="74"/>
    </location>
</feature>
<accession>A0ABU2BXH5</accession>
<evidence type="ECO:0000256" key="1">
    <source>
        <dbReference type="SAM" id="MobiDB-lite"/>
    </source>
</evidence>
<evidence type="ECO:0000313" key="3">
    <source>
        <dbReference type="EMBL" id="MDR7363105.1"/>
    </source>
</evidence>
<feature type="signal peptide" evidence="2">
    <location>
        <begin position="1"/>
        <end position="37"/>
    </location>
</feature>
<evidence type="ECO:0008006" key="5">
    <source>
        <dbReference type="Google" id="ProtNLM"/>
    </source>
</evidence>
<dbReference type="RefSeq" id="WP_310303059.1">
    <property type="nucleotide sequence ID" value="NZ_BAAAPS010000010.1"/>
</dbReference>
<proteinExistence type="predicted"/>
<organism evidence="3 4">
    <name type="scientific">Nocardioides marmoribigeumensis</name>
    <dbReference type="NCBI Taxonomy" id="433649"/>
    <lineage>
        <taxon>Bacteria</taxon>
        <taxon>Bacillati</taxon>
        <taxon>Actinomycetota</taxon>
        <taxon>Actinomycetes</taxon>
        <taxon>Propionibacteriales</taxon>
        <taxon>Nocardioidaceae</taxon>
        <taxon>Nocardioides</taxon>
    </lineage>
</organism>
<gene>
    <name evidence="3" type="ORF">J2S63_002658</name>
</gene>
<dbReference type="Gene3D" id="3.40.1000.10">
    <property type="entry name" value="Mog1/PsbP, alpha/beta/alpha sandwich"/>
    <property type="match status" value="1"/>
</dbReference>
<feature type="chain" id="PRO_5046550355" description="PsbP C-terminal domain-containing protein" evidence="2">
    <location>
        <begin position="38"/>
        <end position="207"/>
    </location>
</feature>
<evidence type="ECO:0000256" key="2">
    <source>
        <dbReference type="SAM" id="SignalP"/>
    </source>
</evidence>